<dbReference type="Pfam" id="PF00815">
    <property type="entry name" value="Histidinol_dh"/>
    <property type="match status" value="1"/>
</dbReference>
<dbReference type="PIRSF" id="PIRSF000099">
    <property type="entry name" value="Histidinol_dh"/>
    <property type="match status" value="1"/>
</dbReference>
<comment type="pathway">
    <text evidence="2 12">Amino-acid biosynthesis; L-histidine biosynthesis; L-histidine from 5-phospho-alpha-D-ribose 1-diphosphate: step 9/9.</text>
</comment>
<evidence type="ECO:0000256" key="10">
    <source>
        <dbReference type="ARBA" id="ARBA00023102"/>
    </source>
</evidence>
<comment type="similarity">
    <text evidence="3 12 13 18">Belongs to the histidinol dehydrogenase family.</text>
</comment>
<dbReference type="AlphaFoldDB" id="A0A840EEQ1"/>
<dbReference type="SUPFAM" id="SSF53720">
    <property type="entry name" value="ALDH-like"/>
    <property type="match status" value="1"/>
</dbReference>
<keyword evidence="9 12" id="KW-0520">NAD</keyword>
<proteinExistence type="inferred from homology"/>
<gene>
    <name evidence="12" type="primary">hisD</name>
    <name evidence="19" type="ORF">GGR28_002909</name>
</gene>
<dbReference type="InterPro" id="IPR012131">
    <property type="entry name" value="Hstdl_DH"/>
</dbReference>
<evidence type="ECO:0000256" key="6">
    <source>
        <dbReference type="ARBA" id="ARBA00022723"/>
    </source>
</evidence>
<dbReference type="PANTHER" id="PTHR21256">
    <property type="entry name" value="HISTIDINOL DEHYDROGENASE HDH"/>
    <property type="match status" value="1"/>
</dbReference>
<reference evidence="19 20" key="1">
    <citation type="submission" date="2020-08" db="EMBL/GenBank/DDBJ databases">
        <title>Genomic Encyclopedia of Type Strains, Phase IV (KMG-IV): sequencing the most valuable type-strain genomes for metagenomic binning, comparative biology and taxonomic classification.</title>
        <authorList>
            <person name="Goeker M."/>
        </authorList>
    </citation>
    <scope>NUCLEOTIDE SEQUENCE [LARGE SCALE GENOMIC DNA]</scope>
    <source>
        <strain evidence="19 20">DSM 105137</strain>
    </source>
</reference>
<dbReference type="EMBL" id="JACIFF010000007">
    <property type="protein sequence ID" value="MBB4080279.1"/>
    <property type="molecule type" value="Genomic_DNA"/>
</dbReference>
<dbReference type="NCBIfam" id="TIGR00069">
    <property type="entry name" value="hisD"/>
    <property type="match status" value="1"/>
</dbReference>
<keyword evidence="6 12" id="KW-0479">Metal-binding</keyword>
<feature type="binding site" evidence="12 17">
    <location>
        <position position="356"/>
    </location>
    <ligand>
        <name>Zn(2+)</name>
        <dbReference type="ChEBI" id="CHEBI:29105"/>
    </ligand>
</feature>
<comment type="caution">
    <text evidence="19">The sequence shown here is derived from an EMBL/GenBank/DDBJ whole genome shotgun (WGS) entry which is preliminary data.</text>
</comment>
<feature type="binding site" evidence="12 16">
    <location>
        <position position="233"/>
    </location>
    <ligand>
        <name>substrate</name>
    </ligand>
</feature>
<evidence type="ECO:0000256" key="1">
    <source>
        <dbReference type="ARBA" id="ARBA00003850"/>
    </source>
</evidence>
<feature type="binding site" evidence="12 15">
    <location>
        <position position="186"/>
    </location>
    <ligand>
        <name>NAD(+)</name>
        <dbReference type="ChEBI" id="CHEBI:57540"/>
    </ligand>
</feature>
<dbReference type="PRINTS" id="PR00083">
    <property type="entry name" value="HOLDHDRGNASE"/>
</dbReference>
<feature type="binding site" evidence="12 16">
    <location>
        <position position="415"/>
    </location>
    <ligand>
        <name>substrate</name>
    </ligand>
</feature>
<name>A0A840EEQ1_9BACT</name>
<dbReference type="InterPro" id="IPR016161">
    <property type="entry name" value="Ald_DH/histidinol_DH"/>
</dbReference>
<dbReference type="GO" id="GO:0004399">
    <property type="term" value="F:histidinol dehydrogenase activity"/>
    <property type="evidence" value="ECO:0007669"/>
    <property type="project" value="UniProtKB-UniRule"/>
</dbReference>
<sequence length="427" mass="46599">MKIFVEPNRGEWEALTRRPANKLDNLQSTVREVMHRVRDEGDAALRDYTARFDKVELQDFAVSEETLAAATEQVPETLRQAIQTAKRNIETFHRSQQIQVEEIETMPGVRCWRESRAIDKVGLYIPGGTAPLFSTVLMLAAPAQIAGCKEIVLCSPPDRGGNIHPAILYAAKLCGVTKVFRLGGSQAIAAMTFGTESVPRVYKIFGPGNAFVTVAKQLAQLEGLAIDMPAGPSEVLVCADAGARSSHVAADLLSQAEHGHDSQVVLVTDSEAKAKDVWLQVEAQLAQLPRKELAAQSITNSLSLVFNDWEEAAEYVNLYAPEHLILSMENARTFAGKIRNAGSIFLGYHTPESVGDYASGTNHTLPTYGYARQYSGVSLDSFTKKITFQELTAAGLRTLGPTVEILAEAEHLQAHRNAVSLRLADLE</sequence>
<evidence type="ECO:0000256" key="11">
    <source>
        <dbReference type="ARBA" id="ARBA00049489"/>
    </source>
</evidence>
<evidence type="ECO:0000256" key="8">
    <source>
        <dbReference type="ARBA" id="ARBA00023002"/>
    </source>
</evidence>
<protein>
    <recommendedName>
        <fullName evidence="4 12">Histidinol dehydrogenase</fullName>
        <shortName evidence="12">HDH</shortName>
        <ecNumber evidence="4 12">1.1.1.23</ecNumber>
    </recommendedName>
</protein>
<feature type="binding site" evidence="12 15">
    <location>
        <position position="124"/>
    </location>
    <ligand>
        <name>NAD(+)</name>
        <dbReference type="ChEBI" id="CHEBI:57540"/>
    </ligand>
</feature>
<evidence type="ECO:0000256" key="16">
    <source>
        <dbReference type="PIRSR" id="PIRSR000099-3"/>
    </source>
</evidence>
<dbReference type="GO" id="GO:0005829">
    <property type="term" value="C:cytosol"/>
    <property type="evidence" value="ECO:0007669"/>
    <property type="project" value="TreeGrafter"/>
</dbReference>
<organism evidence="19 20">
    <name type="scientific">Neolewinella aquimaris</name>
    <dbReference type="NCBI Taxonomy" id="1835722"/>
    <lineage>
        <taxon>Bacteria</taxon>
        <taxon>Pseudomonadati</taxon>
        <taxon>Bacteroidota</taxon>
        <taxon>Saprospiria</taxon>
        <taxon>Saprospirales</taxon>
        <taxon>Lewinellaceae</taxon>
        <taxon>Neolewinella</taxon>
    </lineage>
</organism>
<evidence type="ECO:0000256" key="2">
    <source>
        <dbReference type="ARBA" id="ARBA00004940"/>
    </source>
</evidence>
<keyword evidence="20" id="KW-1185">Reference proteome</keyword>
<evidence type="ECO:0000256" key="9">
    <source>
        <dbReference type="ARBA" id="ARBA00023027"/>
    </source>
</evidence>
<feature type="binding site" evidence="12 17">
    <location>
        <position position="415"/>
    </location>
    <ligand>
        <name>Zn(2+)</name>
        <dbReference type="ChEBI" id="CHEBI:29105"/>
    </ligand>
</feature>
<evidence type="ECO:0000256" key="14">
    <source>
        <dbReference type="PIRSR" id="PIRSR000099-1"/>
    </source>
</evidence>
<feature type="binding site" evidence="12 16">
    <location>
        <position position="410"/>
    </location>
    <ligand>
        <name>substrate</name>
    </ligand>
</feature>
<evidence type="ECO:0000313" key="20">
    <source>
        <dbReference type="Proteomes" id="UP000576209"/>
    </source>
</evidence>
<evidence type="ECO:0000313" key="19">
    <source>
        <dbReference type="EMBL" id="MBB4080279.1"/>
    </source>
</evidence>
<feature type="binding site" evidence="12 17">
    <location>
        <position position="258"/>
    </location>
    <ligand>
        <name>Zn(2+)</name>
        <dbReference type="ChEBI" id="CHEBI:29105"/>
    </ligand>
</feature>
<feature type="binding site" evidence="12 17">
    <location>
        <position position="255"/>
    </location>
    <ligand>
        <name>Zn(2+)</name>
        <dbReference type="ChEBI" id="CHEBI:29105"/>
    </ligand>
</feature>
<dbReference type="HAMAP" id="MF_01024">
    <property type="entry name" value="HisD"/>
    <property type="match status" value="1"/>
</dbReference>
<accession>A0A840EEQ1</accession>
<dbReference type="Proteomes" id="UP000576209">
    <property type="component" value="Unassembled WGS sequence"/>
</dbReference>
<dbReference type="PANTHER" id="PTHR21256:SF2">
    <property type="entry name" value="HISTIDINE BIOSYNTHESIS TRIFUNCTIONAL PROTEIN"/>
    <property type="match status" value="1"/>
</dbReference>
<comment type="catalytic activity">
    <reaction evidence="11 12">
        <text>L-histidinol + 2 NAD(+) + H2O = L-histidine + 2 NADH + 3 H(+)</text>
        <dbReference type="Rhea" id="RHEA:20641"/>
        <dbReference type="ChEBI" id="CHEBI:15377"/>
        <dbReference type="ChEBI" id="CHEBI:15378"/>
        <dbReference type="ChEBI" id="CHEBI:57540"/>
        <dbReference type="ChEBI" id="CHEBI:57595"/>
        <dbReference type="ChEBI" id="CHEBI:57699"/>
        <dbReference type="ChEBI" id="CHEBI:57945"/>
        <dbReference type="EC" id="1.1.1.23"/>
    </reaction>
</comment>
<feature type="binding site" evidence="12 16">
    <location>
        <position position="255"/>
    </location>
    <ligand>
        <name>substrate</name>
    </ligand>
</feature>
<feature type="binding site" evidence="12 15">
    <location>
        <position position="209"/>
    </location>
    <ligand>
        <name>NAD(+)</name>
        <dbReference type="ChEBI" id="CHEBI:57540"/>
    </ligand>
</feature>
<feature type="binding site" evidence="12 16">
    <location>
        <position position="323"/>
    </location>
    <ligand>
        <name>substrate</name>
    </ligand>
</feature>
<keyword evidence="5 12" id="KW-0028">Amino-acid biosynthesis</keyword>
<evidence type="ECO:0000256" key="4">
    <source>
        <dbReference type="ARBA" id="ARBA00012965"/>
    </source>
</evidence>
<feature type="binding site" evidence="12 16">
    <location>
        <position position="258"/>
    </location>
    <ligand>
        <name>substrate</name>
    </ligand>
</feature>
<feature type="active site" description="Proton acceptor" evidence="12 14">
    <location>
        <position position="322"/>
    </location>
</feature>
<keyword evidence="7 12" id="KW-0862">Zinc</keyword>
<evidence type="ECO:0000256" key="18">
    <source>
        <dbReference type="RuleBase" id="RU004175"/>
    </source>
</evidence>
<dbReference type="InterPro" id="IPR022695">
    <property type="entry name" value="Histidinol_DH_monofunct"/>
</dbReference>
<evidence type="ECO:0000256" key="12">
    <source>
        <dbReference type="HAMAP-Rule" id="MF_01024"/>
    </source>
</evidence>
<evidence type="ECO:0000256" key="5">
    <source>
        <dbReference type="ARBA" id="ARBA00022605"/>
    </source>
</evidence>
<feature type="active site" description="Proton acceptor" evidence="12 14">
    <location>
        <position position="323"/>
    </location>
</feature>
<dbReference type="Gene3D" id="1.20.5.1300">
    <property type="match status" value="1"/>
</dbReference>
<feature type="binding site" evidence="12 16">
    <location>
        <position position="356"/>
    </location>
    <ligand>
        <name>substrate</name>
    </ligand>
</feature>
<dbReference type="EC" id="1.1.1.23" evidence="4 12"/>
<evidence type="ECO:0000256" key="7">
    <source>
        <dbReference type="ARBA" id="ARBA00022833"/>
    </source>
</evidence>
<comment type="cofactor">
    <cofactor evidence="12 17">
        <name>Zn(2+)</name>
        <dbReference type="ChEBI" id="CHEBI:29105"/>
    </cofactor>
    <text evidence="12 17">Binds 1 zinc ion per subunit.</text>
</comment>
<evidence type="ECO:0000256" key="3">
    <source>
        <dbReference type="ARBA" id="ARBA00010178"/>
    </source>
</evidence>
<dbReference type="GO" id="GO:0008270">
    <property type="term" value="F:zinc ion binding"/>
    <property type="evidence" value="ECO:0007669"/>
    <property type="project" value="UniProtKB-UniRule"/>
</dbReference>
<evidence type="ECO:0000256" key="15">
    <source>
        <dbReference type="PIRSR" id="PIRSR000099-2"/>
    </source>
</evidence>
<comment type="function">
    <text evidence="1 12">Catalyzes the sequential NAD-dependent oxidations of L-histidinol to L-histidinaldehyde and then to L-histidine.</text>
</comment>
<dbReference type="FunFam" id="1.20.5.1300:FF:000001">
    <property type="entry name" value="Histidine biosynthesis trifunctional protein"/>
    <property type="match status" value="1"/>
</dbReference>
<dbReference type="FunFam" id="3.40.50.1980:FF:000001">
    <property type="entry name" value="Histidinol dehydrogenase"/>
    <property type="match status" value="1"/>
</dbReference>
<evidence type="ECO:0000256" key="17">
    <source>
        <dbReference type="PIRSR" id="PIRSR000099-4"/>
    </source>
</evidence>
<dbReference type="Gene3D" id="3.40.50.1980">
    <property type="entry name" value="Nitrogenase molybdenum iron protein domain"/>
    <property type="match status" value="2"/>
</dbReference>
<evidence type="ECO:0000256" key="13">
    <source>
        <dbReference type="PIRNR" id="PIRNR000099"/>
    </source>
</evidence>
<dbReference type="CDD" id="cd06572">
    <property type="entry name" value="Histidinol_dh"/>
    <property type="match status" value="1"/>
</dbReference>
<keyword evidence="8 12" id="KW-0560">Oxidoreductase</keyword>
<keyword evidence="10 12" id="KW-0368">Histidine biosynthesis</keyword>
<dbReference type="GO" id="GO:0051287">
    <property type="term" value="F:NAD binding"/>
    <property type="evidence" value="ECO:0007669"/>
    <property type="project" value="InterPro"/>
</dbReference>
<dbReference type="GO" id="GO:0000105">
    <property type="term" value="P:L-histidine biosynthetic process"/>
    <property type="evidence" value="ECO:0007669"/>
    <property type="project" value="UniProtKB-UniRule"/>
</dbReference>
<dbReference type="RefSeq" id="WP_183496511.1">
    <property type="nucleotide sequence ID" value="NZ_JACIFF010000007.1"/>
</dbReference>
<dbReference type="UniPathway" id="UPA00031">
    <property type="reaction ID" value="UER00014"/>
</dbReference>